<organism evidence="1 2">
    <name type="scientific">Hypholoma sublateritium (strain FD-334 SS-4)</name>
    <dbReference type="NCBI Taxonomy" id="945553"/>
    <lineage>
        <taxon>Eukaryota</taxon>
        <taxon>Fungi</taxon>
        <taxon>Dikarya</taxon>
        <taxon>Basidiomycota</taxon>
        <taxon>Agaricomycotina</taxon>
        <taxon>Agaricomycetes</taxon>
        <taxon>Agaricomycetidae</taxon>
        <taxon>Agaricales</taxon>
        <taxon>Agaricineae</taxon>
        <taxon>Strophariaceae</taxon>
        <taxon>Hypholoma</taxon>
    </lineage>
</organism>
<evidence type="ECO:0008006" key="3">
    <source>
        <dbReference type="Google" id="ProtNLM"/>
    </source>
</evidence>
<dbReference type="PRINTS" id="PR00988">
    <property type="entry name" value="URIDINKINASE"/>
</dbReference>
<dbReference type="PANTHER" id="PTHR10285">
    <property type="entry name" value="URIDINE KINASE"/>
    <property type="match status" value="1"/>
</dbReference>
<evidence type="ECO:0000313" key="2">
    <source>
        <dbReference type="Proteomes" id="UP000054270"/>
    </source>
</evidence>
<keyword evidence="2" id="KW-1185">Reference proteome</keyword>
<dbReference type="AlphaFoldDB" id="A0A0D2MBJ2"/>
<sequence>MKTKVVLVGVGGATCSGKTTLAKQLRTILPDSVIIHQDDFAPPQELVPYHPVHNVQDWDAPAGAISWDRLITFLKHVKETGEIPSDHRSHDHLNEQKVINVEDAVRDRWRAEFEKLKKERTTSEDERIVWGLVDGFLLYWHLEVIEQLDVRIMLRVPHDVLKHRRHERHGYHTAVQSDPEGTLWRDPPNYWEDIVYPAYIEAHKDVFEEGDVEHGKPTSKVEGLVLLESLNISMDDAVSRCCEVIKEVGGRHI</sequence>
<dbReference type="OrthoDB" id="10041966at2759"/>
<name>A0A0D2MBJ2_HYPSF</name>
<dbReference type="InterPro" id="IPR027417">
    <property type="entry name" value="P-loop_NTPase"/>
</dbReference>
<evidence type="ECO:0000313" key="1">
    <source>
        <dbReference type="EMBL" id="KJA20798.1"/>
    </source>
</evidence>
<dbReference type="STRING" id="945553.A0A0D2MBJ2"/>
<dbReference type="FunFam" id="3.40.50.300:FF:002582">
    <property type="entry name" value="Nicotinamide riboside kinase, variant"/>
    <property type="match status" value="1"/>
</dbReference>
<protein>
    <recommendedName>
        <fullName evidence="3">Phosphoribulokinase/uridine kinase domain-containing protein</fullName>
    </recommendedName>
</protein>
<accession>A0A0D2MBJ2</accession>
<dbReference type="SUPFAM" id="SSF52540">
    <property type="entry name" value="P-loop containing nucleoside triphosphate hydrolases"/>
    <property type="match status" value="1"/>
</dbReference>
<dbReference type="Proteomes" id="UP000054270">
    <property type="component" value="Unassembled WGS sequence"/>
</dbReference>
<dbReference type="EMBL" id="KN817564">
    <property type="protein sequence ID" value="KJA20798.1"/>
    <property type="molecule type" value="Genomic_DNA"/>
</dbReference>
<proteinExistence type="predicted"/>
<dbReference type="CDD" id="cd02024">
    <property type="entry name" value="NRK1"/>
    <property type="match status" value="1"/>
</dbReference>
<dbReference type="OMA" id="MDMEAMT"/>
<dbReference type="Gene3D" id="3.40.50.300">
    <property type="entry name" value="P-loop containing nucleotide triphosphate hydrolases"/>
    <property type="match status" value="1"/>
</dbReference>
<reference evidence="2" key="1">
    <citation type="submission" date="2014-04" db="EMBL/GenBank/DDBJ databases">
        <title>Evolutionary Origins and Diversification of the Mycorrhizal Mutualists.</title>
        <authorList>
            <consortium name="DOE Joint Genome Institute"/>
            <consortium name="Mycorrhizal Genomics Consortium"/>
            <person name="Kohler A."/>
            <person name="Kuo A."/>
            <person name="Nagy L.G."/>
            <person name="Floudas D."/>
            <person name="Copeland A."/>
            <person name="Barry K.W."/>
            <person name="Cichocki N."/>
            <person name="Veneault-Fourrey C."/>
            <person name="LaButti K."/>
            <person name="Lindquist E.A."/>
            <person name="Lipzen A."/>
            <person name="Lundell T."/>
            <person name="Morin E."/>
            <person name="Murat C."/>
            <person name="Riley R."/>
            <person name="Ohm R."/>
            <person name="Sun H."/>
            <person name="Tunlid A."/>
            <person name="Henrissat B."/>
            <person name="Grigoriev I.V."/>
            <person name="Hibbett D.S."/>
            <person name="Martin F."/>
        </authorList>
    </citation>
    <scope>NUCLEOTIDE SEQUENCE [LARGE SCALE GENOMIC DNA]</scope>
    <source>
        <strain evidence="2">FD-334 SS-4</strain>
    </source>
</reference>
<gene>
    <name evidence="1" type="ORF">HYPSUDRAFT_141872</name>
</gene>